<dbReference type="AlphaFoldDB" id="A0A6A4WUK6"/>
<evidence type="ECO:0000256" key="3">
    <source>
        <dbReference type="ARBA" id="ARBA00023125"/>
    </source>
</evidence>
<evidence type="ECO:0000256" key="4">
    <source>
        <dbReference type="ARBA" id="ARBA00023155"/>
    </source>
</evidence>
<keyword evidence="10" id="KW-1185">Reference proteome</keyword>
<dbReference type="SMART" id="SM00389">
    <property type="entry name" value="HOX"/>
    <property type="match status" value="1"/>
</dbReference>
<dbReference type="GO" id="GO:0000978">
    <property type="term" value="F:RNA polymerase II cis-regulatory region sequence-specific DNA binding"/>
    <property type="evidence" value="ECO:0007669"/>
    <property type="project" value="TreeGrafter"/>
</dbReference>
<comment type="caution">
    <text evidence="9">The sequence shown here is derived from an EMBL/GenBank/DDBJ whole genome shotgun (WGS) entry which is preliminary data.</text>
</comment>
<dbReference type="GO" id="GO:0045317">
    <property type="term" value="P:equator specification"/>
    <property type="evidence" value="ECO:0007669"/>
    <property type="project" value="UniProtKB-ARBA"/>
</dbReference>
<dbReference type="GO" id="GO:0042693">
    <property type="term" value="P:muscle cell fate commitment"/>
    <property type="evidence" value="ECO:0007669"/>
    <property type="project" value="UniProtKB-ARBA"/>
</dbReference>
<dbReference type="FunFam" id="1.10.10.60:FF:000003">
    <property type="entry name" value="Iroquois-class homeobox protein IRX"/>
    <property type="match status" value="1"/>
</dbReference>
<dbReference type="InterPro" id="IPR017970">
    <property type="entry name" value="Homeobox_CS"/>
</dbReference>
<dbReference type="Pfam" id="PF05920">
    <property type="entry name" value="Homeobox_KN"/>
    <property type="match status" value="1"/>
</dbReference>
<feature type="DNA-binding region" description="Homeobox" evidence="6">
    <location>
        <begin position="135"/>
        <end position="197"/>
    </location>
</feature>
<evidence type="ECO:0000313" key="9">
    <source>
        <dbReference type="EMBL" id="KAF0307320.1"/>
    </source>
</evidence>
<dbReference type="PROSITE" id="PS50071">
    <property type="entry name" value="HOMEOBOX_2"/>
    <property type="match status" value="1"/>
</dbReference>
<dbReference type="PROSITE" id="PS00027">
    <property type="entry name" value="HOMEOBOX_1"/>
    <property type="match status" value="1"/>
</dbReference>
<dbReference type="SUPFAM" id="SSF46689">
    <property type="entry name" value="Homeodomain-like"/>
    <property type="match status" value="1"/>
</dbReference>
<evidence type="ECO:0000313" key="10">
    <source>
        <dbReference type="Proteomes" id="UP000440578"/>
    </source>
</evidence>
<evidence type="ECO:0000256" key="6">
    <source>
        <dbReference type="PROSITE-ProRule" id="PRU00108"/>
    </source>
</evidence>
<comment type="subcellular location">
    <subcellularLocation>
        <location evidence="1 6">Nucleus</location>
    </subcellularLocation>
</comment>
<dbReference type="InterPro" id="IPR008422">
    <property type="entry name" value="KN_HD"/>
</dbReference>
<evidence type="ECO:0000259" key="8">
    <source>
        <dbReference type="PROSITE" id="PS50071"/>
    </source>
</evidence>
<organism evidence="9 10">
    <name type="scientific">Amphibalanus amphitrite</name>
    <name type="common">Striped barnacle</name>
    <name type="synonym">Balanus amphitrite</name>
    <dbReference type="NCBI Taxonomy" id="1232801"/>
    <lineage>
        <taxon>Eukaryota</taxon>
        <taxon>Metazoa</taxon>
        <taxon>Ecdysozoa</taxon>
        <taxon>Arthropoda</taxon>
        <taxon>Crustacea</taxon>
        <taxon>Multicrustacea</taxon>
        <taxon>Cirripedia</taxon>
        <taxon>Thoracica</taxon>
        <taxon>Thoracicalcarea</taxon>
        <taxon>Balanomorpha</taxon>
        <taxon>Balanoidea</taxon>
        <taxon>Balanidae</taxon>
        <taxon>Amphibalaninae</taxon>
        <taxon>Amphibalanus</taxon>
    </lineage>
</organism>
<dbReference type="GO" id="GO:0045926">
    <property type="term" value="P:negative regulation of growth"/>
    <property type="evidence" value="ECO:0007669"/>
    <property type="project" value="UniProtKB-ARBA"/>
</dbReference>
<dbReference type="GO" id="GO:0005634">
    <property type="term" value="C:nucleus"/>
    <property type="evidence" value="ECO:0007669"/>
    <property type="project" value="UniProtKB-SubCell"/>
</dbReference>
<dbReference type="PANTHER" id="PTHR11211">
    <property type="entry name" value="IROQUOIS-CLASS HOMEODOMAIN PROTEIN IRX"/>
    <property type="match status" value="1"/>
</dbReference>
<dbReference type="Proteomes" id="UP000440578">
    <property type="component" value="Unassembled WGS sequence"/>
</dbReference>
<dbReference type="CDD" id="cd00086">
    <property type="entry name" value="homeodomain"/>
    <property type="match status" value="1"/>
</dbReference>
<proteinExistence type="inferred from homology"/>
<feature type="compositionally biased region" description="Basic and acidic residues" evidence="7">
    <location>
        <begin position="197"/>
        <end position="208"/>
    </location>
</feature>
<reference evidence="9 10" key="1">
    <citation type="submission" date="2019-07" db="EMBL/GenBank/DDBJ databases">
        <title>Draft genome assembly of a fouling barnacle, Amphibalanus amphitrite (Darwin, 1854): The first reference genome for Thecostraca.</title>
        <authorList>
            <person name="Kim W."/>
        </authorList>
    </citation>
    <scope>NUCLEOTIDE SEQUENCE [LARGE SCALE GENOMIC DNA]</scope>
    <source>
        <strain evidence="9">SNU_AA5</strain>
        <tissue evidence="9">Soma without cirri and trophi</tissue>
    </source>
</reference>
<evidence type="ECO:0000256" key="2">
    <source>
        <dbReference type="ARBA" id="ARBA00008446"/>
    </source>
</evidence>
<dbReference type="GO" id="GO:0000981">
    <property type="term" value="F:DNA-binding transcription factor activity, RNA polymerase II-specific"/>
    <property type="evidence" value="ECO:0007669"/>
    <property type="project" value="InterPro"/>
</dbReference>
<comment type="similarity">
    <text evidence="2">Belongs to the TALE/IRO homeobox family.</text>
</comment>
<protein>
    <submittedName>
        <fullName evidence="9">Homeobox protein araucan</fullName>
    </submittedName>
</protein>
<dbReference type="GO" id="GO:0048468">
    <property type="term" value="P:cell development"/>
    <property type="evidence" value="ECO:0007669"/>
    <property type="project" value="TreeGrafter"/>
</dbReference>
<sequence>MPGSQPTATVAGGGGGSGSGCCETGRLVADPVTGQPVCSCQYESSRLAALNSYPRLSTGSSLYGAAAAGYPASDQGPYPSIGVDSSYFGSLSSPYGLKDTPGTDMGVYGGLGSTAGYGYSPYDPSLYGYGAPYDLAARRKNATRESTGTLKAWLNEHKKNPYPTKGEKIMLAIITKMTLTQVSTWFANARRRLKKENKMTWEPKNKTESDEEADDSAADKEKTDKEETDGEKDSVLGNDTSDAMSPLTGAEVKSETLSPTDSWKDKAAAAAAAASLDDCNDPQKPKIWSLADTAKRSVWVHRRRASRLDAVELSA</sequence>
<feature type="domain" description="Homeobox" evidence="8">
    <location>
        <begin position="133"/>
        <end position="196"/>
    </location>
</feature>
<accession>A0A6A4WUK6</accession>
<name>A0A6A4WUK6_AMPAM</name>
<evidence type="ECO:0000256" key="1">
    <source>
        <dbReference type="ARBA" id="ARBA00004123"/>
    </source>
</evidence>
<dbReference type="EMBL" id="VIIS01000588">
    <property type="protein sequence ID" value="KAF0307320.1"/>
    <property type="molecule type" value="Genomic_DNA"/>
</dbReference>
<keyword evidence="4 6" id="KW-0371">Homeobox</keyword>
<dbReference type="PANTHER" id="PTHR11211:SF46">
    <property type="entry name" value="HOMEOBOX PROTEIN ARAUCAN-RELATED"/>
    <property type="match status" value="1"/>
</dbReference>
<dbReference type="OrthoDB" id="5399138at2759"/>
<dbReference type="GO" id="GO:0030182">
    <property type="term" value="P:neuron differentiation"/>
    <property type="evidence" value="ECO:0007669"/>
    <property type="project" value="TreeGrafter"/>
</dbReference>
<keyword evidence="5 6" id="KW-0539">Nucleus</keyword>
<dbReference type="InterPro" id="IPR009057">
    <property type="entry name" value="Homeodomain-like_sf"/>
</dbReference>
<keyword evidence="3 6" id="KW-0238">DNA-binding</keyword>
<gene>
    <name evidence="9" type="primary">ara_3</name>
    <name evidence="9" type="ORF">FJT64_021316</name>
</gene>
<dbReference type="InterPro" id="IPR001356">
    <property type="entry name" value="HD"/>
</dbReference>
<feature type="region of interest" description="Disordered" evidence="7">
    <location>
        <begin position="197"/>
        <end position="267"/>
    </location>
</feature>
<evidence type="ECO:0000256" key="7">
    <source>
        <dbReference type="SAM" id="MobiDB-lite"/>
    </source>
</evidence>
<evidence type="ECO:0000256" key="5">
    <source>
        <dbReference type="ARBA" id="ARBA00023242"/>
    </source>
</evidence>
<dbReference type="Gene3D" id="1.10.10.60">
    <property type="entry name" value="Homeodomain-like"/>
    <property type="match status" value="1"/>
</dbReference>